<dbReference type="FunFam" id="1.10.10.60:FF:000060">
    <property type="entry name" value="MYB transcription factor"/>
    <property type="match status" value="1"/>
</dbReference>
<keyword evidence="6" id="KW-0539">Nucleus</keyword>
<sequence>MGSLNPKSAAGMGFFPPPPPPSSGPFLGASNTHSAERECRPGDMGFPSEKKQGEVFQGFKGGQGSPGDEKSDGDEGEEGENSGGRRCNEGGRTKISVRCHWRPSEDARLRELVAEYGPHNWNLIAEKLEGRSGKSCRLRWFNQLDPRINKTAFSEEEEERLLAAHKFYGNKWAHIARFFPGRTDNSVKNHWHVMMARRRKEMCLGYRRMKPSATFLNPSVPILPRMVEVGSGNNNAHSGESTITTNRDESASSAPGLSLTSNNNMVIPGFVDRFGPSELPQHFRFLMGSHEKPVAATNVCREKFGTPASCFYNSAPMLMAMGVHQAGHSEATCRASTTESEANLRNNAIIHAERENDGEKMTLPLIDFLGVGAT</sequence>
<feature type="compositionally biased region" description="Acidic residues" evidence="7">
    <location>
        <begin position="71"/>
        <end position="80"/>
    </location>
</feature>
<keyword evidence="3" id="KW-0805">Transcription regulation</keyword>
<dbReference type="RefSeq" id="XP_010931451.1">
    <property type="nucleotide sequence ID" value="XM_010933149.2"/>
</dbReference>
<dbReference type="InterPro" id="IPR009057">
    <property type="entry name" value="Homeodomain-like_sf"/>
</dbReference>
<dbReference type="PANTHER" id="PTHR45614">
    <property type="entry name" value="MYB PROTEIN-RELATED"/>
    <property type="match status" value="1"/>
</dbReference>
<keyword evidence="10" id="KW-1185">Reference proteome</keyword>
<dbReference type="PANTHER" id="PTHR45614:SF259">
    <property type="entry name" value="MYB DOMAIN PROTEIN 89-RELATED"/>
    <property type="match status" value="1"/>
</dbReference>
<dbReference type="GeneID" id="105052363"/>
<feature type="domain" description="Myb-like" evidence="8">
    <location>
        <begin position="101"/>
        <end position="144"/>
    </location>
</feature>
<evidence type="ECO:0000259" key="8">
    <source>
        <dbReference type="PROSITE" id="PS50090"/>
    </source>
</evidence>
<dbReference type="GO" id="GO:0005634">
    <property type="term" value="C:nucleus"/>
    <property type="evidence" value="ECO:0007669"/>
    <property type="project" value="UniProtKB-SubCell"/>
</dbReference>
<evidence type="ECO:0000259" key="9">
    <source>
        <dbReference type="PROSITE" id="PS51294"/>
    </source>
</evidence>
<dbReference type="Gene3D" id="1.10.10.60">
    <property type="entry name" value="Homeodomain-like"/>
    <property type="match status" value="2"/>
</dbReference>
<evidence type="ECO:0000256" key="1">
    <source>
        <dbReference type="ARBA" id="ARBA00004123"/>
    </source>
</evidence>
<accession>A0A6I9RRZ1</accession>
<feature type="domain" description="Myb-like" evidence="8">
    <location>
        <begin position="145"/>
        <end position="195"/>
    </location>
</feature>
<dbReference type="OrthoDB" id="2143914at2759"/>
<dbReference type="InterPro" id="IPR050560">
    <property type="entry name" value="MYB_TF"/>
</dbReference>
<dbReference type="GO" id="GO:0000978">
    <property type="term" value="F:RNA polymerase II cis-regulatory region sequence-specific DNA binding"/>
    <property type="evidence" value="ECO:0007669"/>
    <property type="project" value="TreeGrafter"/>
</dbReference>
<dbReference type="InterPro" id="IPR001005">
    <property type="entry name" value="SANT/Myb"/>
</dbReference>
<keyword evidence="2" id="KW-0677">Repeat</keyword>
<evidence type="ECO:0000313" key="11">
    <source>
        <dbReference type="RefSeq" id="XP_010931451.1"/>
    </source>
</evidence>
<dbReference type="Proteomes" id="UP000504607">
    <property type="component" value="Chromosome 10"/>
</dbReference>
<dbReference type="AlphaFoldDB" id="A0A6I9RRZ1"/>
<evidence type="ECO:0000256" key="6">
    <source>
        <dbReference type="ARBA" id="ARBA00023242"/>
    </source>
</evidence>
<evidence type="ECO:0000256" key="7">
    <source>
        <dbReference type="SAM" id="MobiDB-lite"/>
    </source>
</evidence>
<proteinExistence type="predicted"/>
<feature type="region of interest" description="Disordered" evidence="7">
    <location>
        <begin position="233"/>
        <end position="257"/>
    </location>
</feature>
<dbReference type="SMART" id="SM00717">
    <property type="entry name" value="SANT"/>
    <property type="match status" value="2"/>
</dbReference>
<dbReference type="SUPFAM" id="SSF46689">
    <property type="entry name" value="Homeodomain-like"/>
    <property type="match status" value="1"/>
</dbReference>
<evidence type="ECO:0000313" key="10">
    <source>
        <dbReference type="Proteomes" id="UP000504607"/>
    </source>
</evidence>
<dbReference type="PROSITE" id="PS50090">
    <property type="entry name" value="MYB_LIKE"/>
    <property type="match status" value="2"/>
</dbReference>
<dbReference type="GO" id="GO:0000981">
    <property type="term" value="F:DNA-binding transcription factor activity, RNA polymerase II-specific"/>
    <property type="evidence" value="ECO:0007669"/>
    <property type="project" value="TreeGrafter"/>
</dbReference>
<dbReference type="PROSITE" id="PS51294">
    <property type="entry name" value="HTH_MYB"/>
    <property type="match status" value="2"/>
</dbReference>
<evidence type="ECO:0000256" key="2">
    <source>
        <dbReference type="ARBA" id="ARBA00022737"/>
    </source>
</evidence>
<feature type="region of interest" description="Disordered" evidence="7">
    <location>
        <begin position="1"/>
        <end position="89"/>
    </location>
</feature>
<name>A0A6I9RRZ1_ELAGV</name>
<feature type="domain" description="HTH myb-type" evidence="9">
    <location>
        <begin position="93"/>
        <end position="144"/>
    </location>
</feature>
<evidence type="ECO:0000256" key="3">
    <source>
        <dbReference type="ARBA" id="ARBA00023015"/>
    </source>
</evidence>
<feature type="domain" description="HTH myb-type" evidence="9">
    <location>
        <begin position="145"/>
        <end position="199"/>
    </location>
</feature>
<reference evidence="11" key="1">
    <citation type="submission" date="2025-08" db="UniProtKB">
        <authorList>
            <consortium name="RefSeq"/>
        </authorList>
    </citation>
    <scope>IDENTIFICATION</scope>
</reference>
<dbReference type="InParanoid" id="A0A6I9RRZ1"/>
<dbReference type="CDD" id="cd00167">
    <property type="entry name" value="SANT"/>
    <property type="match status" value="2"/>
</dbReference>
<dbReference type="InterPro" id="IPR017930">
    <property type="entry name" value="Myb_dom"/>
</dbReference>
<gene>
    <name evidence="11" type="primary">LOC105052363</name>
</gene>
<dbReference type="Pfam" id="PF13921">
    <property type="entry name" value="Myb_DNA-bind_6"/>
    <property type="match status" value="1"/>
</dbReference>
<organism evidence="10 11">
    <name type="scientific">Elaeis guineensis var. tenera</name>
    <name type="common">Oil palm</name>
    <dbReference type="NCBI Taxonomy" id="51953"/>
    <lineage>
        <taxon>Eukaryota</taxon>
        <taxon>Viridiplantae</taxon>
        <taxon>Streptophyta</taxon>
        <taxon>Embryophyta</taxon>
        <taxon>Tracheophyta</taxon>
        <taxon>Spermatophyta</taxon>
        <taxon>Magnoliopsida</taxon>
        <taxon>Liliopsida</taxon>
        <taxon>Arecaceae</taxon>
        <taxon>Arecoideae</taxon>
        <taxon>Cocoseae</taxon>
        <taxon>Elaeidinae</taxon>
        <taxon>Elaeis</taxon>
    </lineage>
</organism>
<evidence type="ECO:0000256" key="4">
    <source>
        <dbReference type="ARBA" id="ARBA00023125"/>
    </source>
</evidence>
<comment type="subcellular location">
    <subcellularLocation>
        <location evidence="1">Nucleus</location>
    </subcellularLocation>
</comment>
<keyword evidence="5" id="KW-0804">Transcription</keyword>
<keyword evidence="4" id="KW-0238">DNA-binding</keyword>
<evidence type="ECO:0000256" key="5">
    <source>
        <dbReference type="ARBA" id="ARBA00023163"/>
    </source>
</evidence>
<dbReference type="KEGG" id="egu:105052363"/>
<protein>
    <submittedName>
        <fullName evidence="11">Transcription factor CSA</fullName>
    </submittedName>
</protein>